<dbReference type="InParanoid" id="U5DKQ7"/>
<dbReference type="EMBL" id="ASSJ01000049">
    <property type="protein sequence ID" value="ERN41497.1"/>
    <property type="molecule type" value="Genomic_DNA"/>
</dbReference>
<dbReference type="OrthoDB" id="447529at2"/>
<organism evidence="1 2">
    <name type="scientific">Rubidibacter lacunae KORDI 51-2</name>
    <dbReference type="NCBI Taxonomy" id="582515"/>
    <lineage>
        <taxon>Bacteria</taxon>
        <taxon>Bacillati</taxon>
        <taxon>Cyanobacteriota</taxon>
        <taxon>Cyanophyceae</taxon>
        <taxon>Oscillatoriophycideae</taxon>
        <taxon>Chroococcales</taxon>
        <taxon>Aphanothecaceae</taxon>
        <taxon>Rubidibacter</taxon>
    </lineage>
</organism>
<evidence type="ECO:0000313" key="1">
    <source>
        <dbReference type="EMBL" id="ERN41497.1"/>
    </source>
</evidence>
<dbReference type="AlphaFoldDB" id="U5DKQ7"/>
<name>U5DKQ7_9CHRO</name>
<keyword evidence="2" id="KW-1185">Reference proteome</keyword>
<gene>
    <name evidence="1" type="ORF">KR51_00020740</name>
</gene>
<dbReference type="STRING" id="582515.KR51_00020740"/>
<dbReference type="eggNOG" id="ENOG502Z8Q1">
    <property type="taxonomic scope" value="Bacteria"/>
</dbReference>
<proteinExistence type="predicted"/>
<reference evidence="1 2" key="1">
    <citation type="submission" date="2013-05" db="EMBL/GenBank/DDBJ databases">
        <title>Draft genome sequence of Rubidibacter lacunae KORDI 51-2.</title>
        <authorList>
            <person name="Choi D.H."/>
            <person name="Noh J.H."/>
            <person name="Kwon K.-K."/>
            <person name="Lee J.-H."/>
            <person name="Ryu J.-Y."/>
        </authorList>
    </citation>
    <scope>NUCLEOTIDE SEQUENCE [LARGE SCALE GENOMIC DNA]</scope>
    <source>
        <strain evidence="1 2">KORDI 51-2</strain>
    </source>
</reference>
<sequence>MGLETPNPKLVKRFNQGFSEGYEQFVSSRAQRTNFQLAYQLYQEKRAIIELQMDGPHTVLIFANRNQSFLLNDIFGVLAAHRIVVLGLSLHGRIRAPMLVFARLVLSQRGQPLSPQTSESLDYALRGALDAQFSVEGMFSPVFSLDGQLDRVSTTFAIDPLLHLPALSIEARLHDPEQQTALCYKIAHALWQEDLIAINADLQVWRSQSRMILHLLGPNATQIPEYLGQKIAESVQQRLLG</sequence>
<dbReference type="Proteomes" id="UP000016960">
    <property type="component" value="Unassembled WGS sequence"/>
</dbReference>
<protein>
    <submittedName>
        <fullName evidence="1">Uncharacterized protein</fullName>
    </submittedName>
</protein>
<accession>U5DKQ7</accession>
<dbReference type="RefSeq" id="WP_022607077.1">
    <property type="nucleotide sequence ID" value="NZ_ASSJ01000049.1"/>
</dbReference>
<comment type="caution">
    <text evidence="1">The sequence shown here is derived from an EMBL/GenBank/DDBJ whole genome shotgun (WGS) entry which is preliminary data.</text>
</comment>
<evidence type="ECO:0000313" key="2">
    <source>
        <dbReference type="Proteomes" id="UP000016960"/>
    </source>
</evidence>